<gene>
    <name evidence="2" type="ORF">ODALV1_LOCUS17138</name>
</gene>
<dbReference type="Proteomes" id="UP001642540">
    <property type="component" value="Unassembled WGS sequence"/>
</dbReference>
<organism evidence="2 3">
    <name type="scientific">Orchesella dallaii</name>
    <dbReference type="NCBI Taxonomy" id="48710"/>
    <lineage>
        <taxon>Eukaryota</taxon>
        <taxon>Metazoa</taxon>
        <taxon>Ecdysozoa</taxon>
        <taxon>Arthropoda</taxon>
        <taxon>Hexapoda</taxon>
        <taxon>Collembola</taxon>
        <taxon>Entomobryomorpha</taxon>
        <taxon>Entomobryoidea</taxon>
        <taxon>Orchesellidae</taxon>
        <taxon>Orchesellinae</taxon>
        <taxon>Orchesella</taxon>
    </lineage>
</organism>
<evidence type="ECO:0000256" key="1">
    <source>
        <dbReference type="SAM" id="MobiDB-lite"/>
    </source>
</evidence>
<protein>
    <submittedName>
        <fullName evidence="2">Uncharacterized protein</fullName>
    </submittedName>
</protein>
<evidence type="ECO:0000313" key="3">
    <source>
        <dbReference type="Proteomes" id="UP001642540"/>
    </source>
</evidence>
<proteinExistence type="predicted"/>
<evidence type="ECO:0000313" key="2">
    <source>
        <dbReference type="EMBL" id="CAL8116064.1"/>
    </source>
</evidence>
<accession>A0ABP1R0L7</accession>
<reference evidence="2 3" key="1">
    <citation type="submission" date="2024-08" db="EMBL/GenBank/DDBJ databases">
        <authorList>
            <person name="Cucini C."/>
            <person name="Frati F."/>
        </authorList>
    </citation>
    <scope>NUCLEOTIDE SEQUENCE [LARGE SCALE GENOMIC DNA]</scope>
</reference>
<keyword evidence="3" id="KW-1185">Reference proteome</keyword>
<feature type="compositionally biased region" description="Polar residues" evidence="1">
    <location>
        <begin position="41"/>
        <end position="62"/>
    </location>
</feature>
<sequence length="62" mass="6784">MSVHTSSVSSEKKWKCSDTGARRFANEDPPASFIVEFDGGQRQSPTQNSASLPRARNTSELV</sequence>
<feature type="region of interest" description="Disordered" evidence="1">
    <location>
        <begin position="1"/>
        <end position="62"/>
    </location>
</feature>
<feature type="compositionally biased region" description="Basic and acidic residues" evidence="1">
    <location>
        <begin position="10"/>
        <end position="26"/>
    </location>
</feature>
<name>A0ABP1R0L7_9HEXA</name>
<dbReference type="EMBL" id="CAXLJM020000051">
    <property type="protein sequence ID" value="CAL8116064.1"/>
    <property type="molecule type" value="Genomic_DNA"/>
</dbReference>
<comment type="caution">
    <text evidence="2">The sequence shown here is derived from an EMBL/GenBank/DDBJ whole genome shotgun (WGS) entry which is preliminary data.</text>
</comment>